<evidence type="ECO:0000313" key="2">
    <source>
        <dbReference type="Proteomes" id="UP000645555"/>
    </source>
</evidence>
<organism evidence="1 2">
    <name type="scientific">Streptomyces fructofermentans</name>
    <dbReference type="NCBI Taxonomy" id="152141"/>
    <lineage>
        <taxon>Bacteria</taxon>
        <taxon>Bacillati</taxon>
        <taxon>Actinomycetota</taxon>
        <taxon>Actinomycetes</taxon>
        <taxon>Kitasatosporales</taxon>
        <taxon>Streptomycetaceae</taxon>
        <taxon>Streptomyces</taxon>
    </lineage>
</organism>
<evidence type="ECO:0000313" key="1">
    <source>
        <dbReference type="EMBL" id="GGX70327.1"/>
    </source>
</evidence>
<reference evidence="1" key="1">
    <citation type="journal article" date="2014" name="Int. J. Syst. Evol. Microbiol.">
        <title>Complete genome sequence of Corynebacterium casei LMG S-19264T (=DSM 44701T), isolated from a smear-ripened cheese.</title>
        <authorList>
            <consortium name="US DOE Joint Genome Institute (JGI-PGF)"/>
            <person name="Walter F."/>
            <person name="Albersmeier A."/>
            <person name="Kalinowski J."/>
            <person name="Ruckert C."/>
        </authorList>
    </citation>
    <scope>NUCLEOTIDE SEQUENCE</scope>
    <source>
        <strain evidence="1">JCM 4956</strain>
    </source>
</reference>
<accession>A0A918KNF8</accession>
<protein>
    <submittedName>
        <fullName evidence="1">Uncharacterized protein</fullName>
    </submittedName>
</protein>
<comment type="caution">
    <text evidence="1">The sequence shown here is derived from an EMBL/GenBank/DDBJ whole genome shotgun (WGS) entry which is preliminary data.</text>
</comment>
<name>A0A918KNF8_9ACTN</name>
<keyword evidence="2" id="KW-1185">Reference proteome</keyword>
<dbReference type="EMBL" id="BMWD01000014">
    <property type="protein sequence ID" value="GGX70327.1"/>
    <property type="molecule type" value="Genomic_DNA"/>
</dbReference>
<dbReference type="AlphaFoldDB" id="A0A918KNF8"/>
<reference evidence="1" key="2">
    <citation type="submission" date="2020-09" db="EMBL/GenBank/DDBJ databases">
        <authorList>
            <person name="Sun Q."/>
            <person name="Ohkuma M."/>
        </authorList>
    </citation>
    <scope>NUCLEOTIDE SEQUENCE</scope>
    <source>
        <strain evidence="1">JCM 4956</strain>
    </source>
</reference>
<proteinExistence type="predicted"/>
<sequence length="104" mass="10785">MQIGVNVRHSKPVDAAVVGFTRPRSRPRALVVQLLYGRQALSQGLTASLASQAAGLLPAPGPDRFGSTPDGERYTESGPGLTAELLAGSTRHQVVTVAPVLAAE</sequence>
<dbReference type="Proteomes" id="UP000645555">
    <property type="component" value="Unassembled WGS sequence"/>
</dbReference>
<gene>
    <name evidence="1" type="ORF">GCM10010515_42550</name>
</gene>